<dbReference type="Gene3D" id="3.10.450.40">
    <property type="match status" value="1"/>
</dbReference>
<reference evidence="1 2" key="1">
    <citation type="submission" date="2020-08" db="EMBL/GenBank/DDBJ databases">
        <authorList>
            <person name="Liu C."/>
            <person name="Sun Q."/>
        </authorList>
    </citation>
    <scope>NUCLEOTIDE SEQUENCE [LARGE SCALE GENOMIC DNA]</scope>
    <source>
        <strain evidence="1 2">NSJ-62</strain>
    </source>
</reference>
<organism evidence="1 2">
    <name type="scientific">Oscillibacter hominis</name>
    <dbReference type="NCBI Taxonomy" id="2763056"/>
    <lineage>
        <taxon>Bacteria</taxon>
        <taxon>Bacillati</taxon>
        <taxon>Bacillota</taxon>
        <taxon>Clostridia</taxon>
        <taxon>Eubacteriales</taxon>
        <taxon>Oscillospiraceae</taxon>
        <taxon>Oscillibacter</taxon>
    </lineage>
</organism>
<dbReference type="AlphaFoldDB" id="A0A7G9B8H0"/>
<evidence type="ECO:0000313" key="1">
    <source>
        <dbReference type="EMBL" id="QNL45851.1"/>
    </source>
</evidence>
<dbReference type="SUPFAM" id="SSF160719">
    <property type="entry name" value="gpW/gp25-like"/>
    <property type="match status" value="1"/>
</dbReference>
<dbReference type="Proteomes" id="UP000515960">
    <property type="component" value="Chromosome"/>
</dbReference>
<dbReference type="Pfam" id="PF10934">
    <property type="entry name" value="Sheath_initiator"/>
    <property type="match status" value="1"/>
</dbReference>
<proteinExistence type="predicted"/>
<accession>A0A7G9B8H0</accession>
<dbReference type="InterPro" id="IPR020288">
    <property type="entry name" value="Sheath_initiator"/>
</dbReference>
<keyword evidence="2" id="KW-1185">Reference proteome</keyword>
<protein>
    <submittedName>
        <fullName evidence="1">DUF2634 domain-containing protein</fullName>
    </submittedName>
</protein>
<name>A0A7G9B8H0_9FIRM</name>
<sequence>MFDTSAAEEDAYLPLYRDAAWDYERDAPVFSGGAAAVASGLEAVKSWVWRAIKTARYQFPIFSWDYGCELDALVGQPYQEDTKLQEARRYIQEALTVNPYITAAEVTEIALEGSQVRLCVEVDTVYGKETIHV</sequence>
<evidence type="ECO:0000313" key="2">
    <source>
        <dbReference type="Proteomes" id="UP000515960"/>
    </source>
</evidence>
<gene>
    <name evidence="1" type="ORF">H8790_06860</name>
</gene>
<dbReference type="KEGG" id="ohi:H8790_06860"/>
<dbReference type="EMBL" id="CP060490">
    <property type="protein sequence ID" value="QNL45851.1"/>
    <property type="molecule type" value="Genomic_DNA"/>
</dbReference>